<dbReference type="Proteomes" id="UP000199379">
    <property type="component" value="Unassembled WGS sequence"/>
</dbReference>
<proteinExistence type="predicted"/>
<keyword evidence="1" id="KW-0472">Membrane</keyword>
<keyword evidence="1" id="KW-0812">Transmembrane</keyword>
<dbReference type="RefSeq" id="WP_092366922.1">
    <property type="nucleotide sequence ID" value="NZ_BMGV01000006.1"/>
</dbReference>
<organism evidence="2 3">
    <name type="scientific">Cribrihabitans marinus</name>
    <dbReference type="NCBI Taxonomy" id="1227549"/>
    <lineage>
        <taxon>Bacteria</taxon>
        <taxon>Pseudomonadati</taxon>
        <taxon>Pseudomonadota</taxon>
        <taxon>Alphaproteobacteria</taxon>
        <taxon>Rhodobacterales</taxon>
        <taxon>Paracoccaceae</taxon>
        <taxon>Cribrihabitans</taxon>
    </lineage>
</organism>
<gene>
    <name evidence="2" type="ORF">SAMN05444007_106171</name>
</gene>
<dbReference type="AlphaFoldDB" id="A0A1H7ATV1"/>
<keyword evidence="1" id="KW-1133">Transmembrane helix</keyword>
<dbReference type="OrthoDB" id="7874312at2"/>
<feature type="transmembrane region" description="Helical" evidence="1">
    <location>
        <begin position="94"/>
        <end position="121"/>
    </location>
</feature>
<reference evidence="2 3" key="1">
    <citation type="submission" date="2016-10" db="EMBL/GenBank/DDBJ databases">
        <authorList>
            <person name="de Groot N.N."/>
        </authorList>
    </citation>
    <scope>NUCLEOTIDE SEQUENCE [LARGE SCALE GENOMIC DNA]</scope>
    <source>
        <strain evidence="2 3">DSM 29340</strain>
    </source>
</reference>
<dbReference type="STRING" id="1227549.SAMN05444007_106171"/>
<keyword evidence="3" id="KW-1185">Reference proteome</keyword>
<evidence type="ECO:0000313" key="2">
    <source>
        <dbReference type="EMBL" id="SEJ69023.1"/>
    </source>
</evidence>
<accession>A0A1H7ATV1</accession>
<protein>
    <submittedName>
        <fullName evidence="2">Uncharacterized protein</fullName>
    </submittedName>
</protein>
<dbReference type="EMBL" id="FNYD01000006">
    <property type="protein sequence ID" value="SEJ69023.1"/>
    <property type="molecule type" value="Genomic_DNA"/>
</dbReference>
<name>A0A1H7ATV1_9RHOB</name>
<evidence type="ECO:0000256" key="1">
    <source>
        <dbReference type="SAM" id="Phobius"/>
    </source>
</evidence>
<evidence type="ECO:0000313" key="3">
    <source>
        <dbReference type="Proteomes" id="UP000199379"/>
    </source>
</evidence>
<sequence>MTELTAVQAHIVDTIALLQDRLGVRGKTLAQALRRARHRLPRRVYKQAMRLAQAEPMAAHPKLRLTLDTPPLARAAEEVQSHLRDIDKADRRKGWWLGVLGGMAFNLLLLIILLLVALYWFSPA</sequence>